<dbReference type="InterPro" id="IPR005841">
    <property type="entry name" value="Alpha-D-phosphohexomutase_SF"/>
</dbReference>
<reference evidence="12" key="2">
    <citation type="journal article" date="2021" name="Microbiome">
        <title>Successional dynamics and alternative stable states in a saline activated sludge microbial community over 9 years.</title>
        <authorList>
            <person name="Wang Y."/>
            <person name="Ye J."/>
            <person name="Ju F."/>
            <person name="Liu L."/>
            <person name="Boyd J.A."/>
            <person name="Deng Y."/>
            <person name="Parks D.H."/>
            <person name="Jiang X."/>
            <person name="Yin X."/>
            <person name="Woodcroft B.J."/>
            <person name="Tyson G.W."/>
            <person name="Hugenholtz P."/>
            <person name="Polz M.F."/>
            <person name="Zhang T."/>
        </authorList>
    </citation>
    <scope>NUCLEOTIDE SEQUENCE</scope>
    <source>
        <strain evidence="12">HKST-UBA01</strain>
    </source>
</reference>
<dbReference type="GO" id="GO:0005829">
    <property type="term" value="C:cytosol"/>
    <property type="evidence" value="ECO:0007669"/>
    <property type="project" value="TreeGrafter"/>
</dbReference>
<evidence type="ECO:0008006" key="14">
    <source>
        <dbReference type="Google" id="ProtNLM"/>
    </source>
</evidence>
<dbReference type="InterPro" id="IPR016055">
    <property type="entry name" value="A-D-PHexomutase_a/b/a-I/II/III"/>
</dbReference>
<evidence type="ECO:0000313" key="12">
    <source>
        <dbReference type="EMBL" id="MCA9727742.1"/>
    </source>
</evidence>
<evidence type="ECO:0000259" key="8">
    <source>
        <dbReference type="Pfam" id="PF00408"/>
    </source>
</evidence>
<comment type="similarity">
    <text evidence="2 7">Belongs to the phosphohexose mutase family.</text>
</comment>
<dbReference type="InterPro" id="IPR005846">
    <property type="entry name" value="A-D-PHexomutase_a/b/a-III"/>
</dbReference>
<keyword evidence="6" id="KW-0413">Isomerase</keyword>
<evidence type="ECO:0000259" key="11">
    <source>
        <dbReference type="Pfam" id="PF02880"/>
    </source>
</evidence>
<dbReference type="InterPro" id="IPR005843">
    <property type="entry name" value="A-D-PHexomutase_C"/>
</dbReference>
<gene>
    <name evidence="12" type="ORF">KC729_08660</name>
</gene>
<comment type="cofactor">
    <cofactor evidence="1">
        <name>Mg(2+)</name>
        <dbReference type="ChEBI" id="CHEBI:18420"/>
    </cofactor>
</comment>
<reference evidence="12" key="1">
    <citation type="submission" date="2020-04" db="EMBL/GenBank/DDBJ databases">
        <authorList>
            <person name="Zhang T."/>
        </authorList>
    </citation>
    <scope>NUCLEOTIDE SEQUENCE</scope>
    <source>
        <strain evidence="12">HKST-UBA01</strain>
    </source>
</reference>
<evidence type="ECO:0000256" key="1">
    <source>
        <dbReference type="ARBA" id="ARBA00001946"/>
    </source>
</evidence>
<evidence type="ECO:0000256" key="6">
    <source>
        <dbReference type="ARBA" id="ARBA00023235"/>
    </source>
</evidence>
<dbReference type="PANTHER" id="PTHR42946:SF1">
    <property type="entry name" value="PHOSPHOGLUCOMUTASE (ALPHA-D-GLUCOSE-1,6-BISPHOSPHATE-DEPENDENT)"/>
    <property type="match status" value="1"/>
</dbReference>
<evidence type="ECO:0000259" key="9">
    <source>
        <dbReference type="Pfam" id="PF02878"/>
    </source>
</evidence>
<dbReference type="InterPro" id="IPR016066">
    <property type="entry name" value="A-D-PHexomutase_CS"/>
</dbReference>
<dbReference type="Pfam" id="PF02880">
    <property type="entry name" value="PGM_PMM_III"/>
    <property type="match status" value="1"/>
</dbReference>
<feature type="domain" description="Alpha-D-phosphohexomutase C-terminal" evidence="8">
    <location>
        <begin position="389"/>
        <end position="439"/>
    </location>
</feature>
<dbReference type="Pfam" id="PF00408">
    <property type="entry name" value="PGM_PMM_IV"/>
    <property type="match status" value="1"/>
</dbReference>
<dbReference type="Pfam" id="PF02878">
    <property type="entry name" value="PGM_PMM_I"/>
    <property type="match status" value="1"/>
</dbReference>
<evidence type="ECO:0000259" key="10">
    <source>
        <dbReference type="Pfam" id="PF02879"/>
    </source>
</evidence>
<dbReference type="SUPFAM" id="SSF53738">
    <property type="entry name" value="Phosphoglucomutase, first 3 domains"/>
    <property type="match status" value="3"/>
</dbReference>
<organism evidence="12 13">
    <name type="scientific">Eiseniibacteriota bacterium</name>
    <dbReference type="NCBI Taxonomy" id="2212470"/>
    <lineage>
        <taxon>Bacteria</taxon>
        <taxon>Candidatus Eiseniibacteriota</taxon>
    </lineage>
</organism>
<dbReference type="SUPFAM" id="SSF55957">
    <property type="entry name" value="Phosphoglucomutase, C-terminal domain"/>
    <property type="match status" value="1"/>
</dbReference>
<dbReference type="GO" id="GO:0000287">
    <property type="term" value="F:magnesium ion binding"/>
    <property type="evidence" value="ECO:0007669"/>
    <property type="project" value="InterPro"/>
</dbReference>
<proteinExistence type="inferred from homology"/>
<keyword evidence="4 7" id="KW-0479">Metal-binding</keyword>
<dbReference type="Proteomes" id="UP000697710">
    <property type="component" value="Unassembled WGS sequence"/>
</dbReference>
<evidence type="ECO:0000256" key="4">
    <source>
        <dbReference type="ARBA" id="ARBA00022723"/>
    </source>
</evidence>
<feature type="domain" description="Alpha-D-phosphohexomutase alpha/beta/alpha" evidence="10">
    <location>
        <begin position="154"/>
        <end position="246"/>
    </location>
</feature>
<dbReference type="GO" id="GO:0009252">
    <property type="term" value="P:peptidoglycan biosynthetic process"/>
    <property type="evidence" value="ECO:0007669"/>
    <property type="project" value="TreeGrafter"/>
</dbReference>
<dbReference type="InterPro" id="IPR036900">
    <property type="entry name" value="A-D-PHexomutase_C_sf"/>
</dbReference>
<keyword evidence="3" id="KW-0597">Phosphoprotein</keyword>
<evidence type="ECO:0000256" key="5">
    <source>
        <dbReference type="ARBA" id="ARBA00022842"/>
    </source>
</evidence>
<dbReference type="Gene3D" id="3.40.120.10">
    <property type="entry name" value="Alpha-D-Glucose-1,6-Bisphosphate, subunit A, domain 3"/>
    <property type="match status" value="3"/>
</dbReference>
<dbReference type="PRINTS" id="PR00509">
    <property type="entry name" value="PGMPMM"/>
</dbReference>
<evidence type="ECO:0000256" key="7">
    <source>
        <dbReference type="RuleBase" id="RU004326"/>
    </source>
</evidence>
<evidence type="ECO:0000256" key="2">
    <source>
        <dbReference type="ARBA" id="ARBA00010231"/>
    </source>
</evidence>
<dbReference type="GO" id="GO:0006048">
    <property type="term" value="P:UDP-N-acetylglucosamine biosynthetic process"/>
    <property type="evidence" value="ECO:0007669"/>
    <property type="project" value="TreeGrafter"/>
</dbReference>
<name>A0A956LZ95_UNCEI</name>
<dbReference type="GO" id="GO:0008966">
    <property type="term" value="F:phosphoglucosamine mutase activity"/>
    <property type="evidence" value="ECO:0007669"/>
    <property type="project" value="TreeGrafter"/>
</dbReference>
<dbReference type="Gene3D" id="3.30.310.50">
    <property type="entry name" value="Alpha-D-phosphohexomutase, C-terminal domain"/>
    <property type="match status" value="1"/>
</dbReference>
<evidence type="ECO:0000256" key="3">
    <source>
        <dbReference type="ARBA" id="ARBA00022553"/>
    </source>
</evidence>
<dbReference type="EMBL" id="JAGQHR010000226">
    <property type="protein sequence ID" value="MCA9727742.1"/>
    <property type="molecule type" value="Genomic_DNA"/>
</dbReference>
<feature type="domain" description="Alpha-D-phosphohexomutase alpha/beta/alpha" evidence="11">
    <location>
        <begin position="266"/>
        <end position="357"/>
    </location>
</feature>
<dbReference type="AlphaFoldDB" id="A0A956LZ95"/>
<dbReference type="PROSITE" id="PS00710">
    <property type="entry name" value="PGM_PMM"/>
    <property type="match status" value="1"/>
</dbReference>
<dbReference type="PANTHER" id="PTHR42946">
    <property type="entry name" value="PHOSPHOHEXOSE MUTASE"/>
    <property type="match status" value="1"/>
</dbReference>
<dbReference type="GO" id="GO:0004615">
    <property type="term" value="F:phosphomannomutase activity"/>
    <property type="evidence" value="ECO:0007669"/>
    <property type="project" value="TreeGrafter"/>
</dbReference>
<accession>A0A956LZ95</accession>
<dbReference type="GO" id="GO:0005975">
    <property type="term" value="P:carbohydrate metabolic process"/>
    <property type="evidence" value="ECO:0007669"/>
    <property type="project" value="InterPro"/>
</dbReference>
<protein>
    <recommendedName>
        <fullName evidence="14">Phosphoglucosamine mutase</fullName>
    </recommendedName>
</protein>
<sequence length="442" mass="46184">MTLMVSVSGVRGIVGPELNPQVIGRWVESLSEILPPGPVVVGRDSRPSGEALAAVAAGCFAAAGRPVFDVGLVPTPTVQLAVELWHAAGGVILSASHNPAPWNALKFVDAGGSFLAPERFALLRSAYDRNDRAALPASSYGRIEARRREALDLHLERVVAMVDAARIRQANLRVVIECGHGAGGALLPDLGRALGIQLDVRHEDTTGQLLDDPEPSTSSLSALAQTGAGAHFAIMVDPDADRCGLAIPGTEVIGEEWTLPLVTAHRLRSGGEGPVVTNLSTSSRMELAAASHGSEVLRSPVGEAHVVAEMRRVGALIGGEGNGGVIDPRAHLGRDSAVAFALLSEAEAAPGGLRELAASFANRAMIKEKIAMSDNGFGPIAEKLSQALGAADDQRDGLWWRRPTGFVHVRASNTEPIVRAVVESASETEARELIAQVRAAIG</sequence>
<comment type="caution">
    <text evidence="12">The sequence shown here is derived from an EMBL/GenBank/DDBJ whole genome shotgun (WGS) entry which is preliminary data.</text>
</comment>
<dbReference type="InterPro" id="IPR005844">
    <property type="entry name" value="A-D-PHexomutase_a/b/a-I"/>
</dbReference>
<dbReference type="InterPro" id="IPR005845">
    <property type="entry name" value="A-D-PHexomutase_a/b/a-II"/>
</dbReference>
<feature type="domain" description="Alpha-D-phosphohexomutase alpha/beta/alpha" evidence="9">
    <location>
        <begin position="7"/>
        <end position="130"/>
    </location>
</feature>
<dbReference type="Pfam" id="PF02879">
    <property type="entry name" value="PGM_PMM_II"/>
    <property type="match status" value="1"/>
</dbReference>
<keyword evidence="5 7" id="KW-0460">Magnesium</keyword>
<evidence type="ECO:0000313" key="13">
    <source>
        <dbReference type="Proteomes" id="UP000697710"/>
    </source>
</evidence>
<dbReference type="InterPro" id="IPR050060">
    <property type="entry name" value="Phosphoglucosamine_mutase"/>
</dbReference>